<dbReference type="Proteomes" id="UP001054945">
    <property type="component" value="Unassembled WGS sequence"/>
</dbReference>
<dbReference type="AlphaFoldDB" id="A0AAV4NSK9"/>
<name>A0AAV4NSK9_CAEEX</name>
<comment type="caution">
    <text evidence="1">The sequence shown here is derived from an EMBL/GenBank/DDBJ whole genome shotgun (WGS) entry which is preliminary data.</text>
</comment>
<organism evidence="1 2">
    <name type="scientific">Caerostris extrusa</name>
    <name type="common">Bark spider</name>
    <name type="synonym">Caerostris bankana</name>
    <dbReference type="NCBI Taxonomy" id="172846"/>
    <lineage>
        <taxon>Eukaryota</taxon>
        <taxon>Metazoa</taxon>
        <taxon>Ecdysozoa</taxon>
        <taxon>Arthropoda</taxon>
        <taxon>Chelicerata</taxon>
        <taxon>Arachnida</taxon>
        <taxon>Araneae</taxon>
        <taxon>Araneomorphae</taxon>
        <taxon>Entelegynae</taxon>
        <taxon>Araneoidea</taxon>
        <taxon>Araneidae</taxon>
        <taxon>Caerostris</taxon>
    </lineage>
</organism>
<keyword evidence="2" id="KW-1185">Reference proteome</keyword>
<proteinExistence type="predicted"/>
<protein>
    <submittedName>
        <fullName evidence="1">Uncharacterized protein</fullName>
    </submittedName>
</protein>
<reference evidence="1 2" key="1">
    <citation type="submission" date="2021-06" db="EMBL/GenBank/DDBJ databases">
        <title>Caerostris extrusa draft genome.</title>
        <authorList>
            <person name="Kono N."/>
            <person name="Arakawa K."/>
        </authorList>
    </citation>
    <scope>NUCLEOTIDE SEQUENCE [LARGE SCALE GENOMIC DNA]</scope>
</reference>
<accession>A0AAV4NSK9</accession>
<sequence length="126" mass="13891">MLLDFHPPLFIKSAARRSPNTNPTSKRLSIPSTIRAFLLQGSGVIANLCLAFEAKSQVFAFPPRIKGRAVGRLILRYALYLISCQIIPIWNNSHSSGVNISRIESTDNSGNSLKAAFCLKRCLNAF</sequence>
<evidence type="ECO:0000313" key="2">
    <source>
        <dbReference type="Proteomes" id="UP001054945"/>
    </source>
</evidence>
<evidence type="ECO:0000313" key="1">
    <source>
        <dbReference type="EMBL" id="GIX87368.1"/>
    </source>
</evidence>
<gene>
    <name evidence="1" type="ORF">CEXT_726041</name>
</gene>
<dbReference type="EMBL" id="BPLR01021231">
    <property type="protein sequence ID" value="GIX87368.1"/>
    <property type="molecule type" value="Genomic_DNA"/>
</dbReference>